<dbReference type="PANTHER" id="PTHR30055">
    <property type="entry name" value="HTH-TYPE TRANSCRIPTIONAL REGULATOR RUTR"/>
    <property type="match status" value="1"/>
</dbReference>
<reference evidence="8" key="1">
    <citation type="journal article" date="2019" name="Int. J. Syst. Evol. Microbiol.">
        <title>The Global Catalogue of Microorganisms (GCM) 10K type strain sequencing project: providing services to taxonomists for standard genome sequencing and annotation.</title>
        <authorList>
            <consortium name="The Broad Institute Genomics Platform"/>
            <consortium name="The Broad Institute Genome Sequencing Center for Infectious Disease"/>
            <person name="Wu L."/>
            <person name="Ma J."/>
        </authorList>
    </citation>
    <scope>NUCLEOTIDE SEQUENCE [LARGE SCALE GENOMIC DNA]</scope>
    <source>
        <strain evidence="8">JCM 17906</strain>
    </source>
</reference>
<evidence type="ECO:0000256" key="4">
    <source>
        <dbReference type="ARBA" id="ARBA00023163"/>
    </source>
</evidence>
<dbReference type="InterPro" id="IPR036271">
    <property type="entry name" value="Tet_transcr_reg_TetR-rel_C_sf"/>
</dbReference>
<organism evidence="7 8">
    <name type="scientific">Pseudonocardia xishanensis</name>
    <dbReference type="NCBI Taxonomy" id="630995"/>
    <lineage>
        <taxon>Bacteria</taxon>
        <taxon>Bacillati</taxon>
        <taxon>Actinomycetota</taxon>
        <taxon>Actinomycetes</taxon>
        <taxon>Pseudonocardiales</taxon>
        <taxon>Pseudonocardiaceae</taxon>
        <taxon>Pseudonocardia</taxon>
    </lineage>
</organism>
<name>A0ABP8RVQ2_9PSEU</name>
<dbReference type="PROSITE" id="PS50977">
    <property type="entry name" value="HTH_TETR_2"/>
    <property type="match status" value="1"/>
</dbReference>
<dbReference type="Gene3D" id="1.10.10.60">
    <property type="entry name" value="Homeodomain-like"/>
    <property type="match status" value="1"/>
</dbReference>
<gene>
    <name evidence="7" type="ORF">GCM10023175_42780</name>
</gene>
<evidence type="ECO:0000256" key="1">
    <source>
        <dbReference type="ARBA" id="ARBA00022491"/>
    </source>
</evidence>
<sequence>MSKISRRRGTLREANPAYQEKRRELVRLASTVFKEKGYDATTLNDIAERFGTDRAQLYYYVSGKEELFQEAVAGVMDGNLADALEIRQMDIDPAAKLHLLAKGLMRSYQENYPQMYVYLQEFYHKVADNPSEWSQGIARQTGRYQKIVTEVVIAAVREGRFRGDITPPLAVNALFGMLNWTSVWFQPGRHHSADEVAEAFASIFCSGMAAPNSSSS</sequence>
<dbReference type="InterPro" id="IPR041490">
    <property type="entry name" value="KstR2_TetR_C"/>
</dbReference>
<evidence type="ECO:0000256" key="3">
    <source>
        <dbReference type="ARBA" id="ARBA00023125"/>
    </source>
</evidence>
<evidence type="ECO:0000313" key="7">
    <source>
        <dbReference type="EMBL" id="GAA4551272.1"/>
    </source>
</evidence>
<dbReference type="Pfam" id="PF00440">
    <property type="entry name" value="TetR_N"/>
    <property type="match status" value="1"/>
</dbReference>
<dbReference type="Gene3D" id="1.10.357.10">
    <property type="entry name" value="Tetracycline Repressor, domain 2"/>
    <property type="match status" value="1"/>
</dbReference>
<dbReference type="Proteomes" id="UP001501598">
    <property type="component" value="Unassembled WGS sequence"/>
</dbReference>
<dbReference type="SUPFAM" id="SSF46689">
    <property type="entry name" value="Homeodomain-like"/>
    <property type="match status" value="1"/>
</dbReference>
<feature type="DNA-binding region" description="H-T-H motif" evidence="5">
    <location>
        <begin position="42"/>
        <end position="61"/>
    </location>
</feature>
<dbReference type="InterPro" id="IPR001647">
    <property type="entry name" value="HTH_TetR"/>
</dbReference>
<evidence type="ECO:0000256" key="2">
    <source>
        <dbReference type="ARBA" id="ARBA00023015"/>
    </source>
</evidence>
<dbReference type="InterPro" id="IPR050109">
    <property type="entry name" value="HTH-type_TetR-like_transc_reg"/>
</dbReference>
<keyword evidence="2" id="KW-0805">Transcription regulation</keyword>
<keyword evidence="1" id="KW-0678">Repressor</keyword>
<keyword evidence="4" id="KW-0804">Transcription</keyword>
<dbReference type="PANTHER" id="PTHR30055:SF175">
    <property type="entry name" value="HTH-TYPE TRANSCRIPTIONAL REPRESSOR KSTR2"/>
    <property type="match status" value="1"/>
</dbReference>
<dbReference type="EMBL" id="BAABGT010000067">
    <property type="protein sequence ID" value="GAA4551272.1"/>
    <property type="molecule type" value="Genomic_DNA"/>
</dbReference>
<comment type="caution">
    <text evidence="7">The sequence shown here is derived from an EMBL/GenBank/DDBJ whole genome shotgun (WGS) entry which is preliminary data.</text>
</comment>
<accession>A0ABP8RVQ2</accession>
<feature type="domain" description="HTH tetR-type" evidence="6">
    <location>
        <begin position="19"/>
        <end position="79"/>
    </location>
</feature>
<keyword evidence="8" id="KW-1185">Reference proteome</keyword>
<dbReference type="RefSeq" id="WP_345421356.1">
    <property type="nucleotide sequence ID" value="NZ_BAABGT010000067.1"/>
</dbReference>
<evidence type="ECO:0000259" key="6">
    <source>
        <dbReference type="PROSITE" id="PS50977"/>
    </source>
</evidence>
<dbReference type="InterPro" id="IPR009057">
    <property type="entry name" value="Homeodomain-like_sf"/>
</dbReference>
<dbReference type="SUPFAM" id="SSF48498">
    <property type="entry name" value="Tetracyclin repressor-like, C-terminal domain"/>
    <property type="match status" value="1"/>
</dbReference>
<dbReference type="PRINTS" id="PR00455">
    <property type="entry name" value="HTHTETR"/>
</dbReference>
<protein>
    <submittedName>
        <fullName evidence="7">TetR/AcrR family transcriptional regulator</fullName>
    </submittedName>
</protein>
<evidence type="ECO:0000256" key="5">
    <source>
        <dbReference type="PROSITE-ProRule" id="PRU00335"/>
    </source>
</evidence>
<keyword evidence="3 5" id="KW-0238">DNA-binding</keyword>
<proteinExistence type="predicted"/>
<evidence type="ECO:0000313" key="8">
    <source>
        <dbReference type="Proteomes" id="UP001501598"/>
    </source>
</evidence>
<dbReference type="Pfam" id="PF17932">
    <property type="entry name" value="TetR_C_24"/>
    <property type="match status" value="1"/>
</dbReference>